<proteinExistence type="predicted"/>
<dbReference type="InterPro" id="IPR021748">
    <property type="entry name" value="DUF3314"/>
</dbReference>
<organism evidence="1 2">
    <name type="scientific">Stegastes partitus</name>
    <name type="common">bicolor damselfish</name>
    <dbReference type="NCBI Taxonomy" id="144197"/>
    <lineage>
        <taxon>Eukaryota</taxon>
        <taxon>Metazoa</taxon>
        <taxon>Chordata</taxon>
        <taxon>Craniata</taxon>
        <taxon>Vertebrata</taxon>
        <taxon>Euteleostomi</taxon>
        <taxon>Actinopterygii</taxon>
        <taxon>Neopterygii</taxon>
        <taxon>Teleostei</taxon>
        <taxon>Neoteleostei</taxon>
        <taxon>Acanthomorphata</taxon>
        <taxon>Ovalentaria</taxon>
        <taxon>Pomacentridae</taxon>
        <taxon>Stegastes</taxon>
    </lineage>
</organism>
<dbReference type="AlphaFoldDB" id="A0A9Y4N8W1"/>
<accession>A0A9Y4N8W1</accession>
<name>A0A9Y4N8W1_9TELE</name>
<dbReference type="RefSeq" id="XP_008289814.1">
    <property type="nucleotide sequence ID" value="XM_008291592.1"/>
</dbReference>
<reference evidence="2" key="1">
    <citation type="submission" date="2025-08" db="UniProtKB">
        <authorList>
            <consortium name="RefSeq"/>
        </authorList>
    </citation>
    <scope>IDENTIFICATION</scope>
</reference>
<dbReference type="Pfam" id="PF11771">
    <property type="entry name" value="DUF3314"/>
    <property type="match status" value="1"/>
</dbReference>
<dbReference type="CTD" id="103189105"/>
<sequence>MTDNEVQVEEQQLKMSPLGPGALLDLLMDICREESDYLENQQSSPREVNEPLLLGNVALTPPFGAQTPCRCQEVGLLERSLQSVQLEFMFLKSKADDLHNCLVSGQAYQKRETFAAAVLSLLFTCQPYFNYLESTARSTVSQHTHQRGDICLAKLLDFSEQLCDRLEQLVLTYASYNLLSLDETEPNGVSHFCIGQTQLGNLRLTIFRYCKPTPYLSEVDTGLYKRMRWNVERLRDEHQKDKEQAGESGEEEAERVVETDYYFLCYEDVPNVHADAEADGDNQSVSNGSVVRMWSIGQWVQVYPDPDTEDVCDWILCEIPQADYHRLLFLGSDEPSSSNATDYLQQLLLPHMTTD</sequence>
<protein>
    <submittedName>
        <fullName evidence="2">UPF0575 protein C19orf67 homolog</fullName>
    </submittedName>
</protein>
<keyword evidence="1" id="KW-1185">Reference proteome</keyword>
<gene>
    <name evidence="2" type="primary">cunh19orf67</name>
</gene>
<dbReference type="PANTHER" id="PTHR36292">
    <property type="entry name" value="UPF0575 PROTEIN C19ORF67"/>
    <property type="match status" value="1"/>
</dbReference>
<dbReference type="Proteomes" id="UP000694891">
    <property type="component" value="Unplaced"/>
</dbReference>
<evidence type="ECO:0000313" key="1">
    <source>
        <dbReference type="Proteomes" id="UP000694891"/>
    </source>
</evidence>
<evidence type="ECO:0000313" key="2">
    <source>
        <dbReference type="RefSeq" id="XP_008289814.1"/>
    </source>
</evidence>
<dbReference type="PANTHER" id="PTHR36292:SF1">
    <property type="entry name" value="UPF0575 PROTEIN C19ORF67"/>
    <property type="match status" value="1"/>
</dbReference>